<dbReference type="AlphaFoldDB" id="A0A1Y1XC45"/>
<feature type="domain" description="DUF4832" evidence="1">
    <location>
        <begin position="489"/>
        <end position="721"/>
    </location>
</feature>
<evidence type="ECO:0008006" key="5">
    <source>
        <dbReference type="Google" id="ProtNLM"/>
    </source>
</evidence>
<dbReference type="InterPro" id="IPR032379">
    <property type="entry name" value="DUF4874"/>
</dbReference>
<name>A0A1Y1XC45_9FUNG</name>
<dbReference type="Pfam" id="PF16116">
    <property type="entry name" value="DUF4832"/>
    <property type="match status" value="1"/>
</dbReference>
<comment type="caution">
    <text evidence="3">The sequence shown here is derived from an EMBL/GenBank/DDBJ whole genome shotgun (WGS) entry which is preliminary data.</text>
</comment>
<dbReference type="Proteomes" id="UP000193944">
    <property type="component" value="Unassembled WGS sequence"/>
</dbReference>
<reference evidence="3 4" key="1">
    <citation type="submission" date="2016-08" db="EMBL/GenBank/DDBJ databases">
        <title>A Parts List for Fungal Cellulosomes Revealed by Comparative Genomics.</title>
        <authorList>
            <consortium name="DOE Joint Genome Institute"/>
            <person name="Haitjema C.H."/>
            <person name="Gilmore S.P."/>
            <person name="Henske J.K."/>
            <person name="Solomon K.V."/>
            <person name="De Groot R."/>
            <person name="Kuo A."/>
            <person name="Mondo S.J."/>
            <person name="Salamov A.A."/>
            <person name="Labutti K."/>
            <person name="Zhao Z."/>
            <person name="Chiniquy J."/>
            <person name="Barry K."/>
            <person name="Brewer H.M."/>
            <person name="Purvine S.O."/>
            <person name="Wright A.T."/>
            <person name="Boxma B."/>
            <person name="Van Alen T."/>
            <person name="Hackstein J.H."/>
            <person name="Baker S.E."/>
            <person name="Grigoriev I.V."/>
            <person name="O'Malley M.A."/>
        </authorList>
    </citation>
    <scope>NUCLEOTIDE SEQUENCE [LARGE SCALE GENOMIC DNA]</scope>
    <source>
        <strain evidence="3 4">S4</strain>
    </source>
</reference>
<dbReference type="OrthoDB" id="2147481at2759"/>
<protein>
    <recommendedName>
        <fullName evidence="5">DUF4832 domain-containing protein</fullName>
    </recommendedName>
</protein>
<evidence type="ECO:0000313" key="4">
    <source>
        <dbReference type="Proteomes" id="UP000193944"/>
    </source>
</evidence>
<accession>A0A1Y1XC45</accession>
<proteinExistence type="predicted"/>
<evidence type="ECO:0000313" key="3">
    <source>
        <dbReference type="EMBL" id="ORX83295.1"/>
    </source>
</evidence>
<dbReference type="EMBL" id="MCFG01000076">
    <property type="protein sequence ID" value="ORX83295.1"/>
    <property type="molecule type" value="Genomic_DNA"/>
</dbReference>
<organism evidence="3 4">
    <name type="scientific">Anaeromyces robustus</name>
    <dbReference type="NCBI Taxonomy" id="1754192"/>
    <lineage>
        <taxon>Eukaryota</taxon>
        <taxon>Fungi</taxon>
        <taxon>Fungi incertae sedis</taxon>
        <taxon>Chytridiomycota</taxon>
        <taxon>Chytridiomycota incertae sedis</taxon>
        <taxon>Neocallimastigomycetes</taxon>
        <taxon>Neocallimastigales</taxon>
        <taxon>Neocallimastigaceae</taxon>
        <taxon>Anaeromyces</taxon>
    </lineage>
</organism>
<dbReference type="STRING" id="1754192.A0A1Y1XC45"/>
<dbReference type="Pfam" id="PF16173">
    <property type="entry name" value="DUF4874"/>
    <property type="match status" value="1"/>
</dbReference>
<dbReference type="InterPro" id="IPR032267">
    <property type="entry name" value="DUF4832"/>
</dbReference>
<evidence type="ECO:0000259" key="2">
    <source>
        <dbReference type="Pfam" id="PF16173"/>
    </source>
</evidence>
<reference evidence="3 4" key="2">
    <citation type="submission" date="2016-08" db="EMBL/GenBank/DDBJ databases">
        <title>Pervasive Adenine N6-methylation of Active Genes in Fungi.</title>
        <authorList>
            <consortium name="DOE Joint Genome Institute"/>
            <person name="Mondo S.J."/>
            <person name="Dannebaum R.O."/>
            <person name="Kuo R.C."/>
            <person name="Labutti K."/>
            <person name="Haridas S."/>
            <person name="Kuo A."/>
            <person name="Salamov A."/>
            <person name="Ahrendt S.R."/>
            <person name="Lipzen A."/>
            <person name="Sullivan W."/>
            <person name="Andreopoulos W.B."/>
            <person name="Clum A."/>
            <person name="Lindquist E."/>
            <person name="Daum C."/>
            <person name="Ramamoorthy G.K."/>
            <person name="Gryganskyi A."/>
            <person name="Culley D."/>
            <person name="Magnuson J.K."/>
            <person name="James T.Y."/>
            <person name="O'Malley M.A."/>
            <person name="Stajich J.E."/>
            <person name="Spatafora J.W."/>
            <person name="Visel A."/>
            <person name="Grigoriev I.V."/>
        </authorList>
    </citation>
    <scope>NUCLEOTIDE SEQUENCE [LARGE SCALE GENOMIC DNA]</scope>
    <source>
        <strain evidence="3 4">S4</strain>
    </source>
</reference>
<gene>
    <name evidence="3" type="ORF">BCR32DRAFT_292110</name>
</gene>
<evidence type="ECO:0000259" key="1">
    <source>
        <dbReference type="Pfam" id="PF16116"/>
    </source>
</evidence>
<keyword evidence="4" id="KW-1185">Reference proteome</keyword>
<feature type="domain" description="DUF4874" evidence="2">
    <location>
        <begin position="388"/>
        <end position="469"/>
    </location>
</feature>
<sequence length="753" mass="88366">MLKANIKKYYKNHLLLILIYFSIIKTVYCHFIEDNKEINKRSLSLKYSSDKIVESDDELSNPYRGFFHGAVTIDLTDYPELDCNYIDKFYSVKNYKNGLQYLGVRLAEYRDRDISSTALTALDNLLNEYKKRKENIDPTTQVILRFYYNGDENCKTDSNYNVKLVKKEETNSIKDDENESDSIFKQLDNGHLYLTLDKFNYIKNTYNPDILNNNDKEKKDAGTEKNKAEEIQFYNDENELKKIYINDANEIEKGEEVLTNEEEEKFQNSEKYLNERYLNDNNKLRFTDNELRDYTDNLIFCNSNFNKKSFSLGNKKDSIESKFGQKNATESDFSKFKIPVARVIDRKRYYNVCQQWSSSGECEKKKSINKYCIYKYDAESDGLKCEKYTSEEIEPKSVNTIVKHVKQLAPIVNKYKDIVYIYQGTFIGRWGEMNGSPYTEDLDGLTKIINTIEENFDQSIFLGVRTPRYRRGIINKSKDRSNYKTLKKRLGLYNDGLFYNINDLGTYGYSSIKENDGYVLATRAEEVEYQNDLCLTVPNGGEAIYNSLSDSYKNVSKDKISSIIKNPKNYNNFYVCDDHCRNIHLSFLNDDYDKDIFNHWKKTSYKYIYDDNWKVNGFEYIGNHLGYRYVLRGTSFDNSSNVLTVSVENVGYSPAYIKFKTYIILVSSDKKKVEIKVDTDNRKWYTKEVQKLTVNFNSVSSKLISNKTYTVYFKMVDANSNNDIRIGITNNYYYSCYKNNYYCGYKIGTLTVN</sequence>